<dbReference type="Proteomes" id="UP001454036">
    <property type="component" value="Unassembled WGS sequence"/>
</dbReference>
<organism evidence="1 2">
    <name type="scientific">Lithospermum erythrorhizon</name>
    <name type="common">Purple gromwell</name>
    <name type="synonym">Lithospermum officinale var. erythrorhizon</name>
    <dbReference type="NCBI Taxonomy" id="34254"/>
    <lineage>
        <taxon>Eukaryota</taxon>
        <taxon>Viridiplantae</taxon>
        <taxon>Streptophyta</taxon>
        <taxon>Embryophyta</taxon>
        <taxon>Tracheophyta</taxon>
        <taxon>Spermatophyta</taxon>
        <taxon>Magnoliopsida</taxon>
        <taxon>eudicotyledons</taxon>
        <taxon>Gunneridae</taxon>
        <taxon>Pentapetalae</taxon>
        <taxon>asterids</taxon>
        <taxon>lamiids</taxon>
        <taxon>Boraginales</taxon>
        <taxon>Boraginaceae</taxon>
        <taxon>Boraginoideae</taxon>
        <taxon>Lithospermeae</taxon>
        <taxon>Lithospermum</taxon>
    </lineage>
</organism>
<name>A0AAV3PNJ7_LITER</name>
<protein>
    <submittedName>
        <fullName evidence="1">Uncharacterized protein</fullName>
    </submittedName>
</protein>
<dbReference type="AlphaFoldDB" id="A0AAV3PNJ7"/>
<accession>A0AAV3PNJ7</accession>
<comment type="caution">
    <text evidence="1">The sequence shown here is derived from an EMBL/GenBank/DDBJ whole genome shotgun (WGS) entry which is preliminary data.</text>
</comment>
<dbReference type="EMBL" id="BAABME010002151">
    <property type="protein sequence ID" value="GAA0153307.1"/>
    <property type="molecule type" value="Genomic_DNA"/>
</dbReference>
<evidence type="ECO:0000313" key="2">
    <source>
        <dbReference type="Proteomes" id="UP001454036"/>
    </source>
</evidence>
<evidence type="ECO:0000313" key="1">
    <source>
        <dbReference type="EMBL" id="GAA0153307.1"/>
    </source>
</evidence>
<sequence>MHLFAREIRWRQSRHLSLLQDAHSSALSQALRNMGWLTQVTRRLTNDVSDRRYLESGGVPQVERVVAALRFAFGSGLVRTLEDRQQVLDHVVFVLDEVIWGAPAVGLHYQDLETSLSDPMDALEALIPF</sequence>
<reference evidence="1 2" key="1">
    <citation type="submission" date="2024-01" db="EMBL/GenBank/DDBJ databases">
        <title>The complete chloroplast genome sequence of Lithospermum erythrorhizon: insights into the phylogenetic relationship among Boraginaceae species and the maternal lineages of purple gromwells.</title>
        <authorList>
            <person name="Okada T."/>
            <person name="Watanabe K."/>
        </authorList>
    </citation>
    <scope>NUCLEOTIDE SEQUENCE [LARGE SCALE GENOMIC DNA]</scope>
</reference>
<proteinExistence type="predicted"/>
<keyword evidence="2" id="KW-1185">Reference proteome</keyword>
<gene>
    <name evidence="1" type="ORF">LIER_11577</name>
</gene>